<dbReference type="Gene3D" id="2.40.100.10">
    <property type="entry name" value="Cyclophilin-like"/>
    <property type="match status" value="1"/>
</dbReference>
<dbReference type="SMART" id="SM00220">
    <property type="entry name" value="S_TKc"/>
    <property type="match status" value="1"/>
</dbReference>
<dbReference type="Gene3D" id="3.30.200.20">
    <property type="entry name" value="Phosphorylase Kinase, domain 1"/>
    <property type="match status" value="1"/>
</dbReference>
<evidence type="ECO:0000313" key="11">
    <source>
        <dbReference type="EMBL" id="VFA99096.1"/>
    </source>
</evidence>
<feature type="domain" description="Protein kinase" evidence="10">
    <location>
        <begin position="12"/>
        <end position="276"/>
    </location>
</feature>
<dbReference type="Pfam" id="PF00160">
    <property type="entry name" value="Pro_isomerase"/>
    <property type="match status" value="1"/>
</dbReference>
<dbReference type="Proteomes" id="UP000290439">
    <property type="component" value="Chromosome"/>
</dbReference>
<dbReference type="PROSITE" id="PS50011">
    <property type="entry name" value="PROTEIN_KINASE_DOM"/>
    <property type="match status" value="1"/>
</dbReference>
<feature type="transmembrane region" description="Helical" evidence="9">
    <location>
        <begin position="352"/>
        <end position="373"/>
    </location>
</feature>
<dbReference type="GO" id="GO:0005524">
    <property type="term" value="F:ATP binding"/>
    <property type="evidence" value="ECO:0007669"/>
    <property type="project" value="UniProtKB-UniRule"/>
</dbReference>
<keyword evidence="3 11" id="KW-0808">Transferase</keyword>
<dbReference type="Pfam" id="PF00069">
    <property type="entry name" value="Pkinase"/>
    <property type="match status" value="1"/>
</dbReference>
<feature type="compositionally biased region" description="Low complexity" evidence="8">
    <location>
        <begin position="393"/>
        <end position="402"/>
    </location>
</feature>
<dbReference type="EC" id="2.7.11.1" evidence="1"/>
<dbReference type="CDD" id="cd14014">
    <property type="entry name" value="STKc_PknB_like"/>
    <property type="match status" value="1"/>
</dbReference>
<evidence type="ECO:0000259" key="10">
    <source>
        <dbReference type="PROSITE" id="PS50011"/>
    </source>
</evidence>
<evidence type="ECO:0000256" key="8">
    <source>
        <dbReference type="SAM" id="MobiDB-lite"/>
    </source>
</evidence>
<name>A0A4U8VZF7_9NOCA</name>
<protein>
    <recommendedName>
        <fullName evidence="1">non-specific serine/threonine protein kinase</fullName>
        <ecNumber evidence="1">2.7.11.1</ecNumber>
    </recommendedName>
</protein>
<evidence type="ECO:0000256" key="4">
    <source>
        <dbReference type="ARBA" id="ARBA00022741"/>
    </source>
</evidence>
<dbReference type="InterPro" id="IPR011009">
    <property type="entry name" value="Kinase-like_dom_sf"/>
</dbReference>
<feature type="compositionally biased region" description="Basic and acidic residues" evidence="8">
    <location>
        <begin position="422"/>
        <end position="436"/>
    </location>
</feature>
<keyword evidence="9" id="KW-0472">Membrane</keyword>
<evidence type="ECO:0000256" key="6">
    <source>
        <dbReference type="ARBA" id="ARBA00022840"/>
    </source>
</evidence>
<dbReference type="PROSITE" id="PS00108">
    <property type="entry name" value="PROTEIN_KINASE_ST"/>
    <property type="match status" value="1"/>
</dbReference>
<keyword evidence="6 7" id="KW-0067">ATP-binding</keyword>
<dbReference type="GO" id="GO:0003755">
    <property type="term" value="F:peptidyl-prolyl cis-trans isomerase activity"/>
    <property type="evidence" value="ECO:0007669"/>
    <property type="project" value="InterPro"/>
</dbReference>
<dbReference type="PANTHER" id="PTHR43289">
    <property type="entry name" value="MITOGEN-ACTIVATED PROTEIN KINASE KINASE KINASE 20-RELATED"/>
    <property type="match status" value="1"/>
</dbReference>
<dbReference type="InterPro" id="IPR017441">
    <property type="entry name" value="Protein_kinase_ATP_BS"/>
</dbReference>
<keyword evidence="9" id="KW-1133">Transmembrane helix</keyword>
<keyword evidence="5 11" id="KW-0418">Kinase</keyword>
<dbReference type="InterPro" id="IPR008271">
    <property type="entry name" value="Ser/Thr_kinase_AS"/>
</dbReference>
<evidence type="ECO:0000256" key="7">
    <source>
        <dbReference type="PROSITE-ProRule" id="PRU10141"/>
    </source>
</evidence>
<dbReference type="AlphaFoldDB" id="A0A4U8VZF7"/>
<evidence type="ECO:0000313" key="12">
    <source>
        <dbReference type="Proteomes" id="UP000290439"/>
    </source>
</evidence>
<dbReference type="InterPro" id="IPR000719">
    <property type="entry name" value="Prot_kinase_dom"/>
</dbReference>
<feature type="region of interest" description="Disordered" evidence="8">
    <location>
        <begin position="382"/>
        <end position="444"/>
    </location>
</feature>
<proteinExistence type="predicted"/>
<dbReference type="GO" id="GO:0004674">
    <property type="term" value="F:protein serine/threonine kinase activity"/>
    <property type="evidence" value="ECO:0007669"/>
    <property type="project" value="UniProtKB-KW"/>
</dbReference>
<sequence>MVLQSGDEFGGFVIDRPLGSGGMGVVYLARHPRLERRVALKVLNDVLATDPKARIAFEREVTLAARFDHPNIVAVYDRSDPGDPDLWLSMQYISGGDANALLAAAPDGLAPDLAVELIADAGDALDTAHAAGVLHRDVKPANLLIAPDPRRQYRAVLTDFGIARALDESVTASTLAVTFAYAAPERFLAQPSERRTDVYSLGCTLHHLLTGQRPFPRDTHAAVMAAHLNDPPPRPSVLRPDLPAALDMVIATALAKRPVDRYRSCGELAAAARAALAGTPSVAAGIAEAGPTIGDPAPASARAHTAPPPYPPDATTAPSRDSPSASGLPSPRRRPERSSQSWRAGTAGRRKLASGAAVIFAVLTMVVAAAIYLPGLIHSDGDSAAQQPPPQPTTSQLTQIPPGFVPPPIRPTPLPDPVYCRYKPDGKEPRVKRPDDGPVSSKGTVRATINTNAGAIPLLLDRSLAPCTVNSFISLAEQGAFDRVRCAGGRVEWIACGNSESPGYDLDSEAFIELQYRRGYLMMSSLSFFGATFSLLFADGQLNPEYTVFGTISDEGLKVIDSLIPPDYDGRSERLSNLVFNSIDIEG</sequence>
<evidence type="ECO:0000256" key="3">
    <source>
        <dbReference type="ARBA" id="ARBA00022679"/>
    </source>
</evidence>
<keyword evidence="9" id="KW-0812">Transmembrane</keyword>
<organism evidence="11 12">
    <name type="scientific">Nocardia cyriacigeorgica</name>
    <dbReference type="NCBI Taxonomy" id="135487"/>
    <lineage>
        <taxon>Bacteria</taxon>
        <taxon>Bacillati</taxon>
        <taxon>Actinomycetota</taxon>
        <taxon>Actinomycetes</taxon>
        <taxon>Mycobacteriales</taxon>
        <taxon>Nocardiaceae</taxon>
        <taxon>Nocardia</taxon>
    </lineage>
</organism>
<gene>
    <name evidence="11" type="primary">pknF_3</name>
    <name evidence="11" type="ORF">NCTC10797_02875</name>
</gene>
<dbReference type="InterPro" id="IPR002130">
    <property type="entry name" value="Cyclophilin-type_PPIase_dom"/>
</dbReference>
<dbReference type="RefSeq" id="WP_165448889.1">
    <property type="nucleotide sequence ID" value="NZ_LR215973.1"/>
</dbReference>
<feature type="region of interest" description="Disordered" evidence="8">
    <location>
        <begin position="288"/>
        <end position="348"/>
    </location>
</feature>
<evidence type="ECO:0000256" key="9">
    <source>
        <dbReference type="SAM" id="Phobius"/>
    </source>
</evidence>
<dbReference type="SUPFAM" id="SSF56112">
    <property type="entry name" value="Protein kinase-like (PK-like)"/>
    <property type="match status" value="1"/>
</dbReference>
<keyword evidence="2" id="KW-0723">Serine/threonine-protein kinase</keyword>
<evidence type="ECO:0000256" key="1">
    <source>
        <dbReference type="ARBA" id="ARBA00012513"/>
    </source>
</evidence>
<dbReference type="PANTHER" id="PTHR43289:SF6">
    <property type="entry name" value="SERINE_THREONINE-PROTEIN KINASE NEKL-3"/>
    <property type="match status" value="1"/>
</dbReference>
<dbReference type="Gene3D" id="1.10.510.10">
    <property type="entry name" value="Transferase(Phosphotransferase) domain 1"/>
    <property type="match status" value="1"/>
</dbReference>
<dbReference type="PROSITE" id="PS00107">
    <property type="entry name" value="PROTEIN_KINASE_ATP"/>
    <property type="match status" value="1"/>
</dbReference>
<dbReference type="InterPro" id="IPR029000">
    <property type="entry name" value="Cyclophilin-like_dom_sf"/>
</dbReference>
<feature type="compositionally biased region" description="Pro residues" evidence="8">
    <location>
        <begin position="403"/>
        <end position="416"/>
    </location>
</feature>
<dbReference type="SUPFAM" id="SSF50891">
    <property type="entry name" value="Cyclophilin-like"/>
    <property type="match status" value="1"/>
</dbReference>
<keyword evidence="4 7" id="KW-0547">Nucleotide-binding</keyword>
<accession>A0A4U8VZF7</accession>
<evidence type="ECO:0000256" key="2">
    <source>
        <dbReference type="ARBA" id="ARBA00022527"/>
    </source>
</evidence>
<reference evidence="11 12" key="1">
    <citation type="submission" date="2019-02" db="EMBL/GenBank/DDBJ databases">
        <authorList>
            <consortium name="Pathogen Informatics"/>
        </authorList>
    </citation>
    <scope>NUCLEOTIDE SEQUENCE [LARGE SCALE GENOMIC DNA]</scope>
    <source>
        <strain evidence="11 12">3012STDY6756504</strain>
    </source>
</reference>
<feature type="binding site" evidence="7">
    <location>
        <position position="41"/>
    </location>
    <ligand>
        <name>ATP</name>
        <dbReference type="ChEBI" id="CHEBI:30616"/>
    </ligand>
</feature>
<evidence type="ECO:0000256" key="5">
    <source>
        <dbReference type="ARBA" id="ARBA00022777"/>
    </source>
</evidence>
<dbReference type="EMBL" id="LR215973">
    <property type="protein sequence ID" value="VFA99096.1"/>
    <property type="molecule type" value="Genomic_DNA"/>
</dbReference>